<organism evidence="1 5">
    <name type="scientific">Hydra vulgaris</name>
    <name type="common">Hydra</name>
    <name type="synonym">Hydra attenuata</name>
    <dbReference type="NCBI Taxonomy" id="6087"/>
    <lineage>
        <taxon>Eukaryota</taxon>
        <taxon>Metazoa</taxon>
        <taxon>Cnidaria</taxon>
        <taxon>Hydrozoa</taxon>
        <taxon>Hydroidolina</taxon>
        <taxon>Anthoathecata</taxon>
        <taxon>Aplanulata</taxon>
        <taxon>Hydridae</taxon>
        <taxon>Hydra</taxon>
    </lineage>
</organism>
<evidence type="ECO:0000313" key="5">
    <source>
        <dbReference type="RefSeq" id="XP_065646712.1"/>
    </source>
</evidence>
<dbReference type="RefSeq" id="XP_065646710.1">
    <property type="nucleotide sequence ID" value="XM_065790638.1"/>
</dbReference>
<accession>A0ABM4BCP1</accession>
<name>A0ABM4BCP1_HYDVU</name>
<evidence type="ECO:0000313" key="2">
    <source>
        <dbReference type="RefSeq" id="XP_065646708.1"/>
    </source>
</evidence>
<reference evidence="1 2" key="1">
    <citation type="submission" date="2025-05" db="UniProtKB">
        <authorList>
            <consortium name="RefSeq"/>
        </authorList>
    </citation>
    <scope>NUCLEOTIDE SEQUENCE [LARGE SCALE GENOMIC DNA]</scope>
</reference>
<dbReference type="RefSeq" id="XP_065646711.1">
    <property type="nucleotide sequence ID" value="XM_065790639.1"/>
</dbReference>
<evidence type="ECO:0000313" key="4">
    <source>
        <dbReference type="RefSeq" id="XP_065646711.1"/>
    </source>
</evidence>
<sequence length="220" mass="25423">MIQATQKSICWDEINQVQYKFQELTFKSDAIQDHSRYFASNSKVENRTDGAYVLPKYNRDLNARLYCIGRSASLDSCTTNREKIKDRQVQFTSQLTRKSSVVQLAKDDTSDYNSDEEVFSNTDNYSMDTNVNYNAILCHVTNRKIIDTVEVCVRNKKTPSEGDDTLSRNSSDYQLSRRVTLTDENQNLLSKSKEELIEIINCLKDELRICKSKHKNKSDV</sequence>
<dbReference type="Proteomes" id="UP001652625">
    <property type="component" value="Chromosome 02"/>
</dbReference>
<evidence type="ECO:0000313" key="1">
    <source>
        <dbReference type="Proteomes" id="UP001652625"/>
    </source>
</evidence>
<gene>
    <name evidence="2 3 4 5" type="primary">LOC100207087</name>
</gene>
<dbReference type="RefSeq" id="XP_065646712.1">
    <property type="nucleotide sequence ID" value="XM_065790640.1"/>
</dbReference>
<dbReference type="RefSeq" id="XP_065646708.1">
    <property type="nucleotide sequence ID" value="XM_065790636.1"/>
</dbReference>
<proteinExistence type="predicted"/>
<protein>
    <submittedName>
        <fullName evidence="2 3">Uncharacterized protein LOC100207087 isoform X3</fullName>
    </submittedName>
</protein>
<keyword evidence="1" id="KW-1185">Reference proteome</keyword>
<dbReference type="GeneID" id="100207087"/>
<evidence type="ECO:0000313" key="3">
    <source>
        <dbReference type="RefSeq" id="XP_065646710.1"/>
    </source>
</evidence>